<proteinExistence type="predicted"/>
<reference evidence="2 3" key="1">
    <citation type="journal article" date="2024" name="BMC Genomics">
        <title>Genome assembly of redclaw crayfish (Cherax quadricarinatus) provides insights into its immune adaptation and hypoxia tolerance.</title>
        <authorList>
            <person name="Liu Z."/>
            <person name="Zheng J."/>
            <person name="Li H."/>
            <person name="Fang K."/>
            <person name="Wang S."/>
            <person name="He J."/>
            <person name="Zhou D."/>
            <person name="Weng S."/>
            <person name="Chi M."/>
            <person name="Gu Z."/>
            <person name="He J."/>
            <person name="Li F."/>
            <person name="Wang M."/>
        </authorList>
    </citation>
    <scope>NUCLEOTIDE SEQUENCE [LARGE SCALE GENOMIC DNA]</scope>
    <source>
        <strain evidence="2">ZL_2023a</strain>
    </source>
</reference>
<feature type="compositionally biased region" description="Polar residues" evidence="1">
    <location>
        <begin position="193"/>
        <end position="208"/>
    </location>
</feature>
<keyword evidence="3" id="KW-1185">Reference proteome</keyword>
<feature type="compositionally biased region" description="Low complexity" evidence="1">
    <location>
        <begin position="77"/>
        <end position="92"/>
    </location>
</feature>
<feature type="non-terminal residue" evidence="2">
    <location>
        <position position="215"/>
    </location>
</feature>
<feature type="region of interest" description="Disordered" evidence="1">
    <location>
        <begin position="63"/>
        <end position="94"/>
    </location>
</feature>
<comment type="caution">
    <text evidence="2">The sequence shown here is derived from an EMBL/GenBank/DDBJ whole genome shotgun (WGS) entry which is preliminary data.</text>
</comment>
<dbReference type="Proteomes" id="UP001445076">
    <property type="component" value="Unassembled WGS sequence"/>
</dbReference>
<gene>
    <name evidence="2" type="ORF">OTU49_009931</name>
</gene>
<organism evidence="2 3">
    <name type="scientific">Cherax quadricarinatus</name>
    <name type="common">Australian red claw crayfish</name>
    <dbReference type="NCBI Taxonomy" id="27406"/>
    <lineage>
        <taxon>Eukaryota</taxon>
        <taxon>Metazoa</taxon>
        <taxon>Ecdysozoa</taxon>
        <taxon>Arthropoda</taxon>
        <taxon>Crustacea</taxon>
        <taxon>Multicrustacea</taxon>
        <taxon>Malacostraca</taxon>
        <taxon>Eumalacostraca</taxon>
        <taxon>Eucarida</taxon>
        <taxon>Decapoda</taxon>
        <taxon>Pleocyemata</taxon>
        <taxon>Astacidea</taxon>
        <taxon>Parastacoidea</taxon>
        <taxon>Parastacidae</taxon>
        <taxon>Cherax</taxon>
    </lineage>
</organism>
<feature type="region of interest" description="Disordered" evidence="1">
    <location>
        <begin position="193"/>
        <end position="215"/>
    </location>
</feature>
<protein>
    <submittedName>
        <fullName evidence="2">Uncharacterized protein</fullName>
    </submittedName>
</protein>
<feature type="compositionally biased region" description="Polar residues" evidence="1">
    <location>
        <begin position="63"/>
        <end position="76"/>
    </location>
</feature>
<accession>A0AAW0WAH4</accession>
<dbReference type="AlphaFoldDB" id="A0AAW0WAH4"/>
<evidence type="ECO:0000256" key="1">
    <source>
        <dbReference type="SAM" id="MobiDB-lite"/>
    </source>
</evidence>
<evidence type="ECO:0000313" key="3">
    <source>
        <dbReference type="Proteomes" id="UP001445076"/>
    </source>
</evidence>
<name>A0AAW0WAH4_CHEQU</name>
<evidence type="ECO:0000313" key="2">
    <source>
        <dbReference type="EMBL" id="KAK8727085.1"/>
    </source>
</evidence>
<sequence length="215" mass="23434">MSSNNFSNIPTGYQTKLEESEMMTLATSDISISSNTHMMPRHNGGIITTQSTLLVLNNTAPKTTQAAAAGPSQQWTEGESSSSGSVSPDEGGLSQRQHDLVNFTTEPDVCSVGSSFYDNTLQEVHRRRSSDTYPADDQYSLCSSRSNNSRVYAQGYLRPLSSLGGLQQQQATPQLIQDTLHAIPRLSPGQQRLAQQNLPEYSSLNPSGLYSLRTE</sequence>
<dbReference type="EMBL" id="JARKIK010000077">
    <property type="protein sequence ID" value="KAK8727085.1"/>
    <property type="molecule type" value="Genomic_DNA"/>
</dbReference>